<accession>A0A0C1MP05</accession>
<proteinExistence type="predicted"/>
<feature type="transmembrane region" description="Helical" evidence="1">
    <location>
        <begin position="312"/>
        <end position="334"/>
    </location>
</feature>
<evidence type="ECO:0000256" key="1">
    <source>
        <dbReference type="SAM" id="Phobius"/>
    </source>
</evidence>
<dbReference type="EMBL" id="JWIC01000007">
    <property type="protein sequence ID" value="KID56283.1"/>
    <property type="molecule type" value="Genomic_DNA"/>
</dbReference>
<dbReference type="AlphaFoldDB" id="A0A0C1MP05"/>
<feature type="domain" description="Heparan-alpha-glucosaminide N-acetyltransferase catalytic" evidence="2">
    <location>
        <begin position="8"/>
        <end position="224"/>
    </location>
</feature>
<feature type="transmembrane region" description="Helical" evidence="1">
    <location>
        <begin position="87"/>
        <end position="107"/>
    </location>
</feature>
<feature type="transmembrane region" description="Helical" evidence="1">
    <location>
        <begin position="271"/>
        <end position="291"/>
    </location>
</feature>
<comment type="caution">
    <text evidence="3">The sequence shown here is derived from an EMBL/GenBank/DDBJ whole genome shotgun (WGS) entry which is preliminary data.</text>
</comment>
<reference evidence="3 4" key="1">
    <citation type="submission" date="2014-12" db="EMBL/GenBank/DDBJ databases">
        <title>Draft Genome Sequence of Pseudoalteromonas luteoviolacea HI1.</title>
        <authorList>
            <person name="Asahina A.Y."/>
            <person name="Hadfield M.G."/>
        </authorList>
    </citation>
    <scope>NUCLEOTIDE SEQUENCE [LARGE SCALE GENOMIC DNA]</scope>
    <source>
        <strain evidence="3 4">HI1</strain>
    </source>
</reference>
<name>A0A0C1MP05_9GAMM</name>
<keyword evidence="1" id="KW-0472">Membrane</keyword>
<dbReference type="PANTHER" id="PTHR40407">
    <property type="entry name" value="MEMBRANE PROTEIN-LIKE PROTEIN"/>
    <property type="match status" value="1"/>
</dbReference>
<keyword evidence="1" id="KW-1133">Transmembrane helix</keyword>
<protein>
    <recommendedName>
        <fullName evidence="2">Heparan-alpha-glucosaminide N-acetyltransferase catalytic domain-containing protein</fullName>
    </recommendedName>
</protein>
<dbReference type="PANTHER" id="PTHR40407:SF1">
    <property type="entry name" value="HEPARAN-ALPHA-GLUCOSAMINIDE N-ACETYLTRANSFERASE CATALYTIC DOMAIN-CONTAINING PROTEIN"/>
    <property type="match status" value="1"/>
</dbReference>
<feature type="transmembrane region" description="Helical" evidence="1">
    <location>
        <begin position="189"/>
        <end position="211"/>
    </location>
</feature>
<organism evidence="3 4">
    <name type="scientific">Pseudoalteromonas luteoviolacea</name>
    <dbReference type="NCBI Taxonomy" id="43657"/>
    <lineage>
        <taxon>Bacteria</taxon>
        <taxon>Pseudomonadati</taxon>
        <taxon>Pseudomonadota</taxon>
        <taxon>Gammaproteobacteria</taxon>
        <taxon>Alteromonadales</taxon>
        <taxon>Pseudoalteromonadaceae</taxon>
        <taxon>Pseudoalteromonas</taxon>
    </lineage>
</organism>
<dbReference type="InterPro" id="IPR012429">
    <property type="entry name" value="HGSNAT_cat"/>
</dbReference>
<feature type="transmembrane region" description="Helical" evidence="1">
    <location>
        <begin position="223"/>
        <end position="243"/>
    </location>
</feature>
<gene>
    <name evidence="3" type="ORF">JF50_18705</name>
</gene>
<dbReference type="Proteomes" id="UP000031327">
    <property type="component" value="Unassembled WGS sequence"/>
</dbReference>
<evidence type="ECO:0000313" key="4">
    <source>
        <dbReference type="Proteomes" id="UP000031327"/>
    </source>
</evidence>
<feature type="transmembrane region" description="Helical" evidence="1">
    <location>
        <begin position="113"/>
        <end position="132"/>
    </location>
</feature>
<feature type="transmembrane region" description="Helical" evidence="1">
    <location>
        <begin position="139"/>
        <end position="155"/>
    </location>
</feature>
<dbReference type="Pfam" id="PF07786">
    <property type="entry name" value="HGSNAT_cat"/>
    <property type="match status" value="1"/>
</dbReference>
<feature type="transmembrane region" description="Helical" evidence="1">
    <location>
        <begin position="54"/>
        <end position="75"/>
    </location>
</feature>
<evidence type="ECO:0000313" key="3">
    <source>
        <dbReference type="EMBL" id="KID56283.1"/>
    </source>
</evidence>
<evidence type="ECO:0000259" key="2">
    <source>
        <dbReference type="Pfam" id="PF07786"/>
    </source>
</evidence>
<sequence length="391" mass="44960">MCVVKTKRLYSLDILRGFIIVLMALDHTRRYWAETPFSPTDLDQTTLAWFLTRWVTHFCAPLFIFLTGIGAYLYADKVRSTAKVRNYLLSRGLWLIFLELTVINFSWQFGYDVVFLQVIWAIGWSMIILAALIYLPMKWVCFLSIVVISAHNALPDQSILNWFGPNFAWVWHILHSPTTFALTQKLDVFALYPLIPWFAVMSLGYCCGYLFQLSPQYRYKVFALFGTLAVVLFVLLKLGNIYGEPNLFTPESSFAASVMSLLNNSKYPPSLVYLLMTLGPGLLILACLEYLQNRGFKLTLLDGFKILGGVPLFYYLLHIPAINLSAQAYSWLVYGQTIHFFSTPEEWPSRYEPSLILAYIAWLGITLALYVPCKHYLAIKRTHHSPLLKYL</sequence>
<feature type="transmembrane region" description="Helical" evidence="1">
    <location>
        <begin position="354"/>
        <end position="373"/>
    </location>
</feature>
<keyword evidence="1" id="KW-0812">Transmembrane</keyword>